<feature type="transmembrane region" description="Helical" evidence="1">
    <location>
        <begin position="12"/>
        <end position="33"/>
    </location>
</feature>
<feature type="non-terminal residue" evidence="2">
    <location>
        <position position="1"/>
    </location>
</feature>
<name>C9QNW1_DROME</name>
<reference evidence="2" key="1">
    <citation type="submission" date="2009-09" db="EMBL/GenBank/DDBJ databases">
        <authorList>
            <person name="Carlson J."/>
            <person name="Booth B."/>
            <person name="Frise E."/>
            <person name="Sandler J."/>
            <person name="Wan K."/>
            <person name="Yu C."/>
            <person name="Celniker S."/>
        </authorList>
    </citation>
    <scope>NUCLEOTIDE SEQUENCE</scope>
</reference>
<gene>
    <name evidence="2" type="primary">CG5065-RA</name>
</gene>
<accession>C9QNW1</accession>
<proteinExistence type="evidence at transcript level"/>
<dbReference type="EMBL" id="BT099843">
    <property type="protein sequence ID" value="ACX30005.1"/>
    <property type="molecule type" value="mRNA"/>
</dbReference>
<keyword evidence="1" id="KW-0472">Membrane</keyword>
<keyword evidence="1" id="KW-0812">Transmembrane</keyword>
<protein>
    <submittedName>
        <fullName evidence="2">MIP14154p</fullName>
    </submittedName>
</protein>
<evidence type="ECO:0000256" key="1">
    <source>
        <dbReference type="SAM" id="Phobius"/>
    </source>
</evidence>
<sequence length="58" mass="6304">SLLSTVSSPRFVSTGLQFSVLGFPLSVFSCRLFRRALNLGSCKKSVLFTPTQPTGYTC</sequence>
<dbReference type="AlphaFoldDB" id="C9QNW1"/>
<keyword evidence="1" id="KW-1133">Transmembrane helix</keyword>
<organism evidence="2">
    <name type="scientific">Drosophila melanogaster</name>
    <name type="common">Fruit fly</name>
    <dbReference type="NCBI Taxonomy" id="7227"/>
    <lineage>
        <taxon>Eukaryota</taxon>
        <taxon>Metazoa</taxon>
        <taxon>Ecdysozoa</taxon>
        <taxon>Arthropoda</taxon>
        <taxon>Hexapoda</taxon>
        <taxon>Insecta</taxon>
        <taxon>Pterygota</taxon>
        <taxon>Neoptera</taxon>
        <taxon>Endopterygota</taxon>
        <taxon>Diptera</taxon>
        <taxon>Brachycera</taxon>
        <taxon>Muscomorpha</taxon>
        <taxon>Ephydroidea</taxon>
        <taxon>Drosophilidae</taxon>
        <taxon>Drosophila</taxon>
        <taxon>Sophophora</taxon>
    </lineage>
</organism>
<evidence type="ECO:0000313" key="2">
    <source>
        <dbReference type="EMBL" id="ACX30005.1"/>
    </source>
</evidence>